<keyword evidence="16" id="KW-1185">Reference proteome</keyword>
<reference evidence="15 16" key="1">
    <citation type="submission" date="2023-04" db="EMBL/GenBank/DDBJ databases">
        <title>Streptomyces chengmaiensis sp. nov. isolated from the stem of mangrove plant in Hainan.</title>
        <authorList>
            <person name="Huang X."/>
            <person name="Zhou S."/>
            <person name="Chu X."/>
            <person name="Xie Y."/>
            <person name="Lin Y."/>
        </authorList>
    </citation>
    <scope>NUCLEOTIDE SEQUENCE [LARGE SCALE GENOMIC DNA]</scope>
    <source>
        <strain evidence="15 16">HNM0663</strain>
    </source>
</reference>
<dbReference type="Pfam" id="PF00535">
    <property type="entry name" value="Glycos_transf_2"/>
    <property type="match status" value="1"/>
</dbReference>
<evidence type="ECO:0000256" key="2">
    <source>
        <dbReference type="ARBA" id="ARBA00004922"/>
    </source>
</evidence>
<dbReference type="PANTHER" id="PTHR10859:SF91">
    <property type="entry name" value="DOLICHYL-PHOSPHATE BETA-GLUCOSYLTRANSFERASE"/>
    <property type="match status" value="1"/>
</dbReference>
<evidence type="ECO:0000256" key="5">
    <source>
        <dbReference type="ARBA" id="ARBA00022676"/>
    </source>
</evidence>
<proteinExistence type="inferred from homology"/>
<feature type="transmembrane region" description="Helical" evidence="13">
    <location>
        <begin position="442"/>
        <end position="459"/>
    </location>
</feature>
<comment type="similarity">
    <text evidence="3">Belongs to the glycosyltransferase 2 family.</text>
</comment>
<evidence type="ECO:0000313" key="15">
    <source>
        <dbReference type="EMBL" id="MDH2387796.1"/>
    </source>
</evidence>
<dbReference type="InterPro" id="IPR001173">
    <property type="entry name" value="Glyco_trans_2-like"/>
</dbReference>
<feature type="transmembrane region" description="Helical" evidence="13">
    <location>
        <begin position="471"/>
        <end position="495"/>
    </location>
</feature>
<dbReference type="PANTHER" id="PTHR10859">
    <property type="entry name" value="GLYCOSYL TRANSFERASE"/>
    <property type="match status" value="1"/>
</dbReference>
<evidence type="ECO:0000256" key="1">
    <source>
        <dbReference type="ARBA" id="ARBA00004389"/>
    </source>
</evidence>
<feature type="domain" description="Glycosyltransferase 2-like" evidence="14">
    <location>
        <begin position="13"/>
        <end position="176"/>
    </location>
</feature>
<feature type="transmembrane region" description="Helical" evidence="13">
    <location>
        <begin position="370"/>
        <end position="388"/>
    </location>
</feature>
<keyword evidence="7 13" id="KW-0812">Transmembrane</keyword>
<sequence>MRGDRAVSVVDLSVVVPAYNEEARLRPTLDAICAHLRAEPGRWGEWELIVVDDGSTDATAAVAREAAAEEPRIQLISGHGNRGKGDALRRGVLASYGRRVLITDADLATPIEELDHLDKQLAAEDSAAAIGSRAHPGARIEVHQRRSREWLGRLGNRLIRAVAVPGVHDTQCGFKLLEGERARAAFAESRLDGWGIDVEILRVFHRQGWPVTEVPVRWSHQPGSKVRPLDYARVLVELARLRARGLRRADLAVTGLFLLASVLLYKGLWADLDRGYLADAGQDQNQWEWFFAVTADNVSHFRNPLFTTLQNNPDGVNLMANTVMLGLSVPLTPVTLLLGPTVTWALVLTLGLAATAAAWYWLFVRRVTRNRPAAALGAAFAAFAPPMVSHGNAHPNFLALFLIPVIADRALRLADPRPRIARDGTLLGLLAAYQIFLGEEPLLLAAMGMLLFALAYAAVRRDVARAVWRPLLRGLGVALAVCLPLVAFPLGWQFFGPQSYTGVLHGDNTGNSPLAFLQFAGRSLAGSDAGADPLAMNRTEQNAFYGWPLIALAAAIAVRLWKLAVVKAVTFTALAAALLSLGVRFRIPYTDIVLTGPWRALAHQPLFESVIESRVAMVCAPALGVLLALAADRLAATPVRLHRAVGCAALAAALAPVLPTPYPVRERPEVPAFFAYGAYRGYVSEGESVVTVPLPNPGSADALHWQTSSGLGFSLAGGYFNGPWGPDRIGIYGAVPRHTSNLLDDVRATGRVPQLGPAWQAQARHDLQAWRAGVVVLPPTYHEQALYETVEKLLGRPGERVAGVWVWDL</sequence>
<name>A0ABT6HHH8_9ACTN</name>
<dbReference type="EC" id="2.4.1.117" evidence="4"/>
<dbReference type="Gene3D" id="3.90.550.10">
    <property type="entry name" value="Spore Coat Polysaccharide Biosynthesis Protein SpsA, Chain A"/>
    <property type="match status" value="1"/>
</dbReference>
<evidence type="ECO:0000256" key="12">
    <source>
        <dbReference type="ARBA" id="ARBA00045097"/>
    </source>
</evidence>
<feature type="transmembrane region" description="Helical" evidence="13">
    <location>
        <begin position="568"/>
        <end position="587"/>
    </location>
</feature>
<keyword evidence="5" id="KW-0328">Glycosyltransferase</keyword>
<gene>
    <name evidence="15" type="ORF">QCN29_03120</name>
</gene>
<dbReference type="InterPro" id="IPR035518">
    <property type="entry name" value="DPG_synthase"/>
</dbReference>
<keyword evidence="10 13" id="KW-1133">Transmembrane helix</keyword>
<evidence type="ECO:0000256" key="3">
    <source>
        <dbReference type="ARBA" id="ARBA00006739"/>
    </source>
</evidence>
<evidence type="ECO:0000256" key="8">
    <source>
        <dbReference type="ARBA" id="ARBA00022824"/>
    </source>
</evidence>
<evidence type="ECO:0000256" key="6">
    <source>
        <dbReference type="ARBA" id="ARBA00022679"/>
    </source>
</evidence>
<comment type="caution">
    <text evidence="15">The sequence shown here is derived from an EMBL/GenBank/DDBJ whole genome shotgun (WGS) entry which is preliminary data.</text>
</comment>
<evidence type="ECO:0000259" key="14">
    <source>
        <dbReference type="Pfam" id="PF00535"/>
    </source>
</evidence>
<dbReference type="InterPro" id="IPR029044">
    <property type="entry name" value="Nucleotide-diphossugar_trans"/>
</dbReference>
<keyword evidence="8" id="KW-0256">Endoplasmic reticulum</keyword>
<evidence type="ECO:0000313" key="16">
    <source>
        <dbReference type="Proteomes" id="UP001223144"/>
    </source>
</evidence>
<accession>A0ABT6HHH8</accession>
<comment type="subcellular location">
    <subcellularLocation>
        <location evidence="1">Endoplasmic reticulum membrane</location>
        <topology evidence="1">Single-pass membrane protein</topology>
    </subcellularLocation>
</comment>
<feature type="transmembrane region" description="Helical" evidence="13">
    <location>
        <begin position="544"/>
        <end position="561"/>
    </location>
</feature>
<comment type="pathway">
    <text evidence="2">Protein modification; protein glycosylation.</text>
</comment>
<keyword evidence="6" id="KW-0808">Transferase</keyword>
<evidence type="ECO:0000256" key="10">
    <source>
        <dbReference type="ARBA" id="ARBA00022989"/>
    </source>
</evidence>
<dbReference type="SUPFAM" id="SSF53448">
    <property type="entry name" value="Nucleotide-diphospho-sugar transferases"/>
    <property type="match status" value="1"/>
</dbReference>
<keyword evidence="9" id="KW-0735">Signal-anchor</keyword>
<evidence type="ECO:0000256" key="11">
    <source>
        <dbReference type="ARBA" id="ARBA00023136"/>
    </source>
</evidence>
<evidence type="ECO:0000256" key="4">
    <source>
        <dbReference type="ARBA" id="ARBA00012583"/>
    </source>
</evidence>
<feature type="transmembrane region" description="Helical" evidence="13">
    <location>
        <begin position="342"/>
        <end position="363"/>
    </location>
</feature>
<dbReference type="EMBL" id="JARWBG010000002">
    <property type="protein sequence ID" value="MDH2387796.1"/>
    <property type="molecule type" value="Genomic_DNA"/>
</dbReference>
<dbReference type="CDD" id="cd04188">
    <property type="entry name" value="DPG_synthase"/>
    <property type="match status" value="1"/>
</dbReference>
<keyword evidence="11 13" id="KW-0472">Membrane</keyword>
<evidence type="ECO:0000256" key="13">
    <source>
        <dbReference type="SAM" id="Phobius"/>
    </source>
</evidence>
<protein>
    <recommendedName>
        <fullName evidence="4">dolichyl-phosphate beta-glucosyltransferase</fullName>
        <ecNumber evidence="4">2.4.1.117</ecNumber>
    </recommendedName>
</protein>
<evidence type="ECO:0000256" key="7">
    <source>
        <dbReference type="ARBA" id="ARBA00022692"/>
    </source>
</evidence>
<evidence type="ECO:0000256" key="9">
    <source>
        <dbReference type="ARBA" id="ARBA00022968"/>
    </source>
</evidence>
<dbReference type="Proteomes" id="UP001223144">
    <property type="component" value="Unassembled WGS sequence"/>
</dbReference>
<organism evidence="15 16">
    <name type="scientific">Streptomyces chengmaiensis</name>
    <dbReference type="NCBI Taxonomy" id="3040919"/>
    <lineage>
        <taxon>Bacteria</taxon>
        <taxon>Bacillati</taxon>
        <taxon>Actinomycetota</taxon>
        <taxon>Actinomycetes</taxon>
        <taxon>Kitasatosporales</taxon>
        <taxon>Streptomycetaceae</taxon>
        <taxon>Streptomyces</taxon>
    </lineage>
</organism>
<comment type="catalytic activity">
    <reaction evidence="12">
        <text>a di-trans,poly-cis-dolichyl phosphate + UDP-alpha-D-glucose = a di-trans,poly-cis-dolichyl beta-D-glucosyl phosphate + UDP</text>
        <dbReference type="Rhea" id="RHEA:15401"/>
        <dbReference type="Rhea" id="RHEA-COMP:19498"/>
        <dbReference type="Rhea" id="RHEA-COMP:19502"/>
        <dbReference type="ChEBI" id="CHEBI:57525"/>
        <dbReference type="ChEBI" id="CHEBI:57683"/>
        <dbReference type="ChEBI" id="CHEBI:58223"/>
        <dbReference type="ChEBI" id="CHEBI:58885"/>
        <dbReference type="EC" id="2.4.1.117"/>
    </reaction>
    <physiologicalReaction direction="left-to-right" evidence="12">
        <dbReference type="Rhea" id="RHEA:15402"/>
    </physiologicalReaction>
</comment>
<dbReference type="RefSeq" id="WP_279926078.1">
    <property type="nucleotide sequence ID" value="NZ_JARWBG010000002.1"/>
</dbReference>
<feature type="transmembrane region" description="Helical" evidence="13">
    <location>
        <begin position="249"/>
        <end position="268"/>
    </location>
</feature>